<organism evidence="1 2">
    <name type="scientific">Caerostris extrusa</name>
    <name type="common">Bark spider</name>
    <name type="synonym">Caerostris bankana</name>
    <dbReference type="NCBI Taxonomy" id="172846"/>
    <lineage>
        <taxon>Eukaryota</taxon>
        <taxon>Metazoa</taxon>
        <taxon>Ecdysozoa</taxon>
        <taxon>Arthropoda</taxon>
        <taxon>Chelicerata</taxon>
        <taxon>Arachnida</taxon>
        <taxon>Araneae</taxon>
        <taxon>Araneomorphae</taxon>
        <taxon>Entelegynae</taxon>
        <taxon>Araneoidea</taxon>
        <taxon>Araneidae</taxon>
        <taxon>Caerostris</taxon>
    </lineage>
</organism>
<dbReference type="EMBL" id="BPLR01010846">
    <property type="protein sequence ID" value="GIY42401.1"/>
    <property type="molecule type" value="Genomic_DNA"/>
</dbReference>
<dbReference type="AlphaFoldDB" id="A0AAV4TAM8"/>
<dbReference type="Proteomes" id="UP001054945">
    <property type="component" value="Unassembled WGS sequence"/>
</dbReference>
<evidence type="ECO:0000313" key="2">
    <source>
        <dbReference type="Proteomes" id="UP001054945"/>
    </source>
</evidence>
<gene>
    <name evidence="1" type="ORF">CEXT_474691</name>
</gene>
<keyword evidence="2" id="KW-1185">Reference proteome</keyword>
<evidence type="ECO:0000313" key="1">
    <source>
        <dbReference type="EMBL" id="GIY42401.1"/>
    </source>
</evidence>
<sequence>MRLGFRIVDQWWKPTEREEGSPGIRDPLCERDPLSSLILHLWRSGSGNLEKLGCITGDIFLSNLIAPKAPSERRSRFCMVDQWLKPTE</sequence>
<reference evidence="1 2" key="1">
    <citation type="submission" date="2021-06" db="EMBL/GenBank/DDBJ databases">
        <title>Caerostris extrusa draft genome.</title>
        <authorList>
            <person name="Kono N."/>
            <person name="Arakawa K."/>
        </authorList>
    </citation>
    <scope>NUCLEOTIDE SEQUENCE [LARGE SCALE GENOMIC DNA]</scope>
</reference>
<proteinExistence type="predicted"/>
<name>A0AAV4TAM8_CAEEX</name>
<accession>A0AAV4TAM8</accession>
<comment type="caution">
    <text evidence="1">The sequence shown here is derived from an EMBL/GenBank/DDBJ whole genome shotgun (WGS) entry which is preliminary data.</text>
</comment>
<protein>
    <submittedName>
        <fullName evidence="1">Uncharacterized protein</fullName>
    </submittedName>
</protein>